<dbReference type="SUPFAM" id="SSF53300">
    <property type="entry name" value="vWA-like"/>
    <property type="match status" value="1"/>
</dbReference>
<feature type="transmembrane region" description="Helical" evidence="1">
    <location>
        <begin position="88"/>
        <end position="110"/>
    </location>
</feature>
<accession>A9LH05</accession>
<feature type="transmembrane region" description="Helical" evidence="1">
    <location>
        <begin position="6"/>
        <end position="26"/>
    </location>
</feature>
<keyword evidence="1" id="KW-1133">Transmembrane helix</keyword>
<dbReference type="Pfam" id="PF07584">
    <property type="entry name" value="BatA"/>
    <property type="match status" value="1"/>
</dbReference>
<keyword evidence="1" id="KW-0812">Transmembrane</keyword>
<feature type="transmembrane region" description="Helical" evidence="1">
    <location>
        <begin position="58"/>
        <end position="76"/>
    </location>
</feature>
<dbReference type="InterPro" id="IPR024163">
    <property type="entry name" value="Aerotolerance_reg_N"/>
</dbReference>
<gene>
    <name evidence="3" type="ORF">6FN_26</name>
</gene>
<keyword evidence="1" id="KW-0472">Membrane</keyword>
<dbReference type="PANTHER" id="PTHR37464:SF1">
    <property type="entry name" value="BLL2463 PROTEIN"/>
    <property type="match status" value="1"/>
</dbReference>
<organism evidence="3">
    <name type="scientific">uncultured planctomycete 6FN</name>
    <dbReference type="NCBI Taxonomy" id="455068"/>
    <lineage>
        <taxon>Bacteria</taxon>
        <taxon>Pseudomonadati</taxon>
        <taxon>Planctomycetota</taxon>
        <taxon>Planctomycetia</taxon>
        <taxon>Planctomycetales</taxon>
        <taxon>environmental samples</taxon>
    </lineage>
</organism>
<dbReference type="CDD" id="cd00198">
    <property type="entry name" value="vWFA"/>
    <property type="match status" value="1"/>
</dbReference>
<dbReference type="InterPro" id="IPR029062">
    <property type="entry name" value="Class_I_gatase-like"/>
</dbReference>
<dbReference type="Gene3D" id="3.40.50.880">
    <property type="match status" value="1"/>
</dbReference>
<dbReference type="SUPFAM" id="SSF52317">
    <property type="entry name" value="Class I glutamine amidotransferase-like"/>
    <property type="match status" value="1"/>
</dbReference>
<dbReference type="AlphaFoldDB" id="A9LH05"/>
<dbReference type="InterPro" id="IPR011933">
    <property type="entry name" value="Double_TM_dom"/>
</dbReference>
<dbReference type="NCBIfam" id="TIGR02226">
    <property type="entry name" value="two_anch"/>
    <property type="match status" value="1"/>
</dbReference>
<reference evidence="3" key="1">
    <citation type="journal article" date="2007" name="ISME J.">
        <title>Fosmids of novel marine Planctomycetes from the Namibian and Oregon coast upwelling systems and their cross-comparison with planctomycete genomes.</title>
        <authorList>
            <person name="Woebken D."/>
            <person name="Teeling H."/>
            <person name="Wecker P."/>
            <person name="Dumitriu A."/>
            <person name="Kostadinov I."/>
            <person name="DeLong E.F."/>
            <person name="Amann R."/>
            <person name="Gloeckner F.O."/>
        </authorList>
    </citation>
    <scope>NUCLEOTIDE SEQUENCE</scope>
</reference>
<proteinExistence type="predicted"/>
<evidence type="ECO:0000259" key="2">
    <source>
        <dbReference type="Pfam" id="PF07584"/>
    </source>
</evidence>
<feature type="transmembrane region" description="Helical" evidence="1">
    <location>
        <begin position="774"/>
        <end position="792"/>
    </location>
</feature>
<dbReference type="EMBL" id="EF591887">
    <property type="protein sequence ID" value="ABX10654.1"/>
    <property type="molecule type" value="Genomic_DNA"/>
</dbReference>
<evidence type="ECO:0000313" key="3">
    <source>
        <dbReference type="EMBL" id="ABX10654.1"/>
    </source>
</evidence>
<sequence>MMNWVNIAMLGVGGLLISVPIVLHFLMQPKPVEMVFPAMRFLVAGRQTNHSKMRVRHFLLLLLRCLLIALVTVALAGPSVASNEFGNWLTLGGIGFSGLIVASVLAFAVLGKSSKRMLVVLLVGLLIGHLAYGGWAVSKLLTSESAQLLGDAQAPVAALVVIDTSPRMQYVSENSTGLEKAKEAAISLIRQFPPDSQVCVLATDNDRPFFSIDVAAAERRIESLGTDYSGSSVPSAMLAGLRILKKTTQDRKEVYVVTDLTQQSWVGENPKLLVKQLGKDSGISTFVFDVGVLNATNFSLGSLKLANAEISSRGKLSISTELTRLGPADQRSVKMVIEKTELPLPIERDGVSRFPTGAIEAQRVTADIREDASVPLKFSFSQRLELGVYHGRIELEGQDGLAVDNQRFFTFRVGETKNALIVHPEDVSPRVMESLLTPRDKVEAGTARYESVTMDQMTFSQLEDWNDYDAIYLLDPSPWKDEIWERLENYVFNGGGLAVFLGHNAARGGVADTSFTTMAAARVLSGPLEQQWFNEEPDLFLSPKELVHPVFDSIRDSESTVLWNRFPVFIHWGIEPRSDDGIPTQTLLRYGNREPALIERAIGSGRVIVMTTPITEYGFVAQRESWNALLSGNPVPAFLLLDGIASYLVEGDAESLNVLVAQTAVLNNDLRKSPESYQVFAPDPEKPPTVLNSVDNKIKYRFIDLPGQYRLKGQFDQQIVLRGFSANVGDEVTDLKRIELGELDAFLGADQYQLATKQEEIQRQQGTMRRGKEFYPLIVVMMLVVLAVEYLMSNRFYSN</sequence>
<protein>
    <submittedName>
        <fullName evidence="3">Hypothetical membrane protein</fullName>
    </submittedName>
</protein>
<dbReference type="Gene3D" id="3.40.50.410">
    <property type="entry name" value="von Willebrand factor, type A domain"/>
    <property type="match status" value="1"/>
</dbReference>
<evidence type="ECO:0000256" key="1">
    <source>
        <dbReference type="SAM" id="Phobius"/>
    </source>
</evidence>
<feature type="domain" description="Aerotolerance regulator N-terminal" evidence="2">
    <location>
        <begin position="2"/>
        <end position="78"/>
    </location>
</feature>
<feature type="transmembrane region" description="Helical" evidence="1">
    <location>
        <begin position="117"/>
        <end position="137"/>
    </location>
</feature>
<dbReference type="InterPro" id="IPR036465">
    <property type="entry name" value="vWFA_dom_sf"/>
</dbReference>
<dbReference type="PANTHER" id="PTHR37464">
    <property type="entry name" value="BLL2463 PROTEIN"/>
    <property type="match status" value="1"/>
</dbReference>
<name>A9LH05_9BACT</name>